<evidence type="ECO:0000313" key="14">
    <source>
        <dbReference type="Proteomes" id="UP000008672"/>
    </source>
</evidence>
<dbReference type="InterPro" id="IPR019803">
    <property type="entry name" value="Glypican_CS"/>
</dbReference>
<dbReference type="GO" id="GO:0090263">
    <property type="term" value="P:positive regulation of canonical Wnt signaling pathway"/>
    <property type="evidence" value="ECO:0007669"/>
    <property type="project" value="TreeGrafter"/>
</dbReference>
<protein>
    <submittedName>
        <fullName evidence="13">Glypican 5c</fullName>
    </submittedName>
</protein>
<dbReference type="GO" id="GO:0005886">
    <property type="term" value="C:plasma membrane"/>
    <property type="evidence" value="ECO:0007669"/>
    <property type="project" value="UniProtKB-SubCell"/>
</dbReference>
<evidence type="ECO:0000256" key="5">
    <source>
        <dbReference type="ARBA" id="ARBA00022729"/>
    </source>
</evidence>
<reference evidence="13" key="3">
    <citation type="submission" date="2025-09" db="UniProtKB">
        <authorList>
            <consortium name="Ensembl"/>
        </authorList>
    </citation>
    <scope>IDENTIFICATION</scope>
</reference>
<dbReference type="OMA" id="NCHEVRT"/>
<dbReference type="GO" id="GO:0009986">
    <property type="term" value="C:cell surface"/>
    <property type="evidence" value="ECO:0007669"/>
    <property type="project" value="TreeGrafter"/>
</dbReference>
<dbReference type="PROSITE" id="PS01207">
    <property type="entry name" value="GLYPICAN"/>
    <property type="match status" value="1"/>
</dbReference>
<sequence length="263" mass="29259">LPSYTANSSVKLQRLYLTIQQNFFLSPETFDLLIGFAADHTCSLFDTTYGTMAKEARESVKELFTDISLYILGSDNTVEEAVPRFFDSLFPLVYSRLINPGMSGMTEEYAECLRMTQQDVNPFGPHPKAMVNKLSKSMQATRALSQALSVGVEVVTAMEQVAFTRDCSRALVKMQYCSHCQGLTLIRPCAGYCLNVMRGCLASVAEVDIHWREYITMLDELTNDMAGSHDLELALLSVRNLVNEAILHAQLNGPRLSATVSNM</sequence>
<dbReference type="GO" id="GO:0005576">
    <property type="term" value="C:extracellular region"/>
    <property type="evidence" value="ECO:0007669"/>
    <property type="project" value="TreeGrafter"/>
</dbReference>
<evidence type="ECO:0000256" key="9">
    <source>
        <dbReference type="ARBA" id="ARBA00023207"/>
    </source>
</evidence>
<organism evidence="13 14">
    <name type="scientific">Latimeria chalumnae</name>
    <name type="common">Coelacanth</name>
    <dbReference type="NCBI Taxonomy" id="7897"/>
    <lineage>
        <taxon>Eukaryota</taxon>
        <taxon>Metazoa</taxon>
        <taxon>Chordata</taxon>
        <taxon>Craniata</taxon>
        <taxon>Vertebrata</taxon>
        <taxon>Euteleostomi</taxon>
        <taxon>Coelacanthiformes</taxon>
        <taxon>Coelacanthidae</taxon>
        <taxon>Latimeria</taxon>
    </lineage>
</organism>
<evidence type="ECO:0000256" key="2">
    <source>
        <dbReference type="ARBA" id="ARBA00010260"/>
    </source>
</evidence>
<evidence type="ECO:0000256" key="11">
    <source>
        <dbReference type="RuleBase" id="RU003518"/>
    </source>
</evidence>
<comment type="subcellular location">
    <subcellularLocation>
        <location evidence="1 12">Cell membrane</location>
        <topology evidence="1 12">Lipid-anchor</topology>
        <topology evidence="1 12">GPI-anchor</topology>
    </subcellularLocation>
</comment>
<reference evidence="13" key="2">
    <citation type="submission" date="2025-08" db="UniProtKB">
        <authorList>
            <consortium name="Ensembl"/>
        </authorList>
    </citation>
    <scope>IDENTIFICATION</scope>
</reference>
<keyword evidence="10 12" id="KW-0449">Lipoprotein</keyword>
<dbReference type="Ensembl" id="ENSLACT00000015086.1">
    <property type="protein sequence ID" value="ENSLACP00000014981.1"/>
    <property type="gene ID" value="ENSLACG00000013185.1"/>
</dbReference>
<comment type="function">
    <text evidence="12">Cell surface proteoglycan.</text>
</comment>
<dbReference type="GO" id="GO:0098552">
    <property type="term" value="C:side of membrane"/>
    <property type="evidence" value="ECO:0007669"/>
    <property type="project" value="UniProtKB-KW"/>
</dbReference>
<dbReference type="GO" id="GO:1905475">
    <property type="term" value="P:regulation of protein localization to membrane"/>
    <property type="evidence" value="ECO:0007669"/>
    <property type="project" value="TreeGrafter"/>
</dbReference>
<keyword evidence="9 12" id="KW-0357">Heparan sulfate</keyword>
<keyword evidence="3" id="KW-1003">Cell membrane</keyword>
<dbReference type="Pfam" id="PF01153">
    <property type="entry name" value="Glypican"/>
    <property type="match status" value="1"/>
</dbReference>
<evidence type="ECO:0000256" key="3">
    <source>
        <dbReference type="ARBA" id="ARBA00022475"/>
    </source>
</evidence>
<comment type="similarity">
    <text evidence="2 11">Belongs to the glypican family.</text>
</comment>
<proteinExistence type="inferred from homology"/>
<dbReference type="AlphaFoldDB" id="H3AZB0"/>
<evidence type="ECO:0000256" key="12">
    <source>
        <dbReference type="RuleBase" id="RU003519"/>
    </source>
</evidence>
<evidence type="ECO:0000313" key="13">
    <source>
        <dbReference type="Ensembl" id="ENSLACP00000014981.1"/>
    </source>
</evidence>
<dbReference type="InParanoid" id="H3AZB0"/>
<evidence type="ECO:0000256" key="7">
    <source>
        <dbReference type="ARBA" id="ARBA00023136"/>
    </source>
</evidence>
<dbReference type="Bgee" id="ENSLACG00000013185">
    <property type="expression patterns" value="Expressed in muscle tissue and 6 other cell types or tissues"/>
</dbReference>
<dbReference type="Proteomes" id="UP000008672">
    <property type="component" value="Unassembled WGS sequence"/>
</dbReference>
<dbReference type="STRING" id="7897.ENSLACP00000014981"/>
<dbReference type="PANTHER" id="PTHR10822:SF19">
    <property type="entry name" value="GLYPICAN-5"/>
    <property type="match status" value="1"/>
</dbReference>
<dbReference type="EMBL" id="AFYH01133612">
    <property type="status" value="NOT_ANNOTATED_CDS"/>
    <property type="molecule type" value="Genomic_DNA"/>
</dbReference>
<keyword evidence="6 12" id="KW-0654">Proteoglycan</keyword>
<keyword evidence="7 12" id="KW-0472">Membrane</keyword>
<evidence type="ECO:0000256" key="4">
    <source>
        <dbReference type="ARBA" id="ARBA00022622"/>
    </source>
</evidence>
<evidence type="ECO:0000256" key="10">
    <source>
        <dbReference type="ARBA" id="ARBA00023288"/>
    </source>
</evidence>
<dbReference type="eggNOG" id="KOG3821">
    <property type="taxonomic scope" value="Eukaryota"/>
</dbReference>
<keyword evidence="8" id="KW-0325">Glycoprotein</keyword>
<reference evidence="14" key="1">
    <citation type="submission" date="2011-08" db="EMBL/GenBank/DDBJ databases">
        <title>The draft genome of Latimeria chalumnae.</title>
        <authorList>
            <person name="Di Palma F."/>
            <person name="Alfoldi J."/>
            <person name="Johnson J."/>
            <person name="Berlin A."/>
            <person name="Gnerre S."/>
            <person name="Jaffe D."/>
            <person name="MacCallum I."/>
            <person name="Young S."/>
            <person name="Walker B.J."/>
            <person name="Lander E."/>
            <person name="Lindblad-Toh K."/>
        </authorList>
    </citation>
    <scope>NUCLEOTIDE SEQUENCE [LARGE SCALE GENOMIC DNA]</scope>
    <source>
        <strain evidence="14">Wild caught</strain>
    </source>
</reference>
<evidence type="ECO:0000256" key="8">
    <source>
        <dbReference type="ARBA" id="ARBA00023180"/>
    </source>
</evidence>
<accession>H3AZB0</accession>
<dbReference type="PANTHER" id="PTHR10822">
    <property type="entry name" value="GLYPICAN"/>
    <property type="match status" value="1"/>
</dbReference>
<keyword evidence="5" id="KW-0732">Signal</keyword>
<dbReference type="GeneTree" id="ENSGT01050000244955"/>
<keyword evidence="14" id="KW-1185">Reference proteome</keyword>
<dbReference type="InterPro" id="IPR001863">
    <property type="entry name" value="Glypican"/>
</dbReference>
<evidence type="ECO:0000256" key="1">
    <source>
        <dbReference type="ARBA" id="ARBA00004609"/>
    </source>
</evidence>
<keyword evidence="4 12" id="KW-0336">GPI-anchor</keyword>
<dbReference type="HOGENOM" id="CLU_024658_0_0_1"/>
<evidence type="ECO:0000256" key="6">
    <source>
        <dbReference type="ARBA" id="ARBA00022974"/>
    </source>
</evidence>
<dbReference type="GO" id="GO:0016477">
    <property type="term" value="P:cell migration"/>
    <property type="evidence" value="ECO:0007669"/>
    <property type="project" value="TreeGrafter"/>
</dbReference>
<name>H3AZB0_LATCH</name>